<reference evidence="2" key="1">
    <citation type="journal article" date="2023" name="G3 (Bethesda)">
        <title>A reference genome for the long-term kleptoplast-retaining sea slug Elysia crispata morphotype clarki.</title>
        <authorList>
            <person name="Eastman K.E."/>
            <person name="Pendleton A.L."/>
            <person name="Shaikh M.A."/>
            <person name="Suttiyut T."/>
            <person name="Ogas R."/>
            <person name="Tomko P."/>
            <person name="Gavelis G."/>
            <person name="Widhalm J.R."/>
            <person name="Wisecaver J.H."/>
        </authorList>
    </citation>
    <scope>NUCLEOTIDE SEQUENCE</scope>
    <source>
        <strain evidence="2">ECLA1</strain>
    </source>
</reference>
<dbReference type="AlphaFoldDB" id="A0AAE1CM38"/>
<organism evidence="2 3">
    <name type="scientific">Elysia crispata</name>
    <name type="common">lettuce slug</name>
    <dbReference type="NCBI Taxonomy" id="231223"/>
    <lineage>
        <taxon>Eukaryota</taxon>
        <taxon>Metazoa</taxon>
        <taxon>Spiralia</taxon>
        <taxon>Lophotrochozoa</taxon>
        <taxon>Mollusca</taxon>
        <taxon>Gastropoda</taxon>
        <taxon>Heterobranchia</taxon>
        <taxon>Euthyneura</taxon>
        <taxon>Panpulmonata</taxon>
        <taxon>Sacoglossa</taxon>
        <taxon>Placobranchoidea</taxon>
        <taxon>Plakobranchidae</taxon>
        <taxon>Elysia</taxon>
    </lineage>
</organism>
<keyword evidence="3" id="KW-1185">Reference proteome</keyword>
<name>A0AAE1CM38_9GAST</name>
<proteinExistence type="predicted"/>
<sequence>MRSRPAGDWDYGLTQLRDFSVPPIRLLREMPGLNERKTLQHTSTDSRRTRRVVNSKRRLTPRLYPSTNTRETPVISPGGSNVWLTLNADWPRDCIRLPTLVILQ</sequence>
<accession>A0AAE1CM38</accession>
<comment type="caution">
    <text evidence="2">The sequence shown here is derived from an EMBL/GenBank/DDBJ whole genome shotgun (WGS) entry which is preliminary data.</text>
</comment>
<feature type="region of interest" description="Disordered" evidence="1">
    <location>
        <begin position="33"/>
        <end position="58"/>
    </location>
</feature>
<feature type="compositionally biased region" description="Basic residues" evidence="1">
    <location>
        <begin position="48"/>
        <end position="58"/>
    </location>
</feature>
<dbReference type="EMBL" id="JAWDGP010007584">
    <property type="protein sequence ID" value="KAK3712481.1"/>
    <property type="molecule type" value="Genomic_DNA"/>
</dbReference>
<evidence type="ECO:0000313" key="3">
    <source>
        <dbReference type="Proteomes" id="UP001283361"/>
    </source>
</evidence>
<dbReference type="Proteomes" id="UP001283361">
    <property type="component" value="Unassembled WGS sequence"/>
</dbReference>
<evidence type="ECO:0000256" key="1">
    <source>
        <dbReference type="SAM" id="MobiDB-lite"/>
    </source>
</evidence>
<evidence type="ECO:0000313" key="2">
    <source>
        <dbReference type="EMBL" id="KAK3712481.1"/>
    </source>
</evidence>
<gene>
    <name evidence="2" type="ORF">RRG08_002811</name>
</gene>
<protein>
    <submittedName>
        <fullName evidence="2">Uncharacterized protein</fullName>
    </submittedName>
</protein>